<keyword evidence="3" id="KW-0436">Ligase</keyword>
<feature type="domain" description="AMP-dependent synthetase/ligase" evidence="1">
    <location>
        <begin position="22"/>
        <end position="396"/>
    </location>
</feature>
<evidence type="ECO:0000259" key="2">
    <source>
        <dbReference type="Pfam" id="PF13193"/>
    </source>
</evidence>
<dbReference type="Pfam" id="PF00501">
    <property type="entry name" value="AMP-binding"/>
    <property type="match status" value="1"/>
</dbReference>
<name>A0A6L8Q1D1_9ACTN</name>
<accession>A0A6L8Q1D1</accession>
<evidence type="ECO:0000313" key="3">
    <source>
        <dbReference type="EMBL" id="MZG27103.1"/>
    </source>
</evidence>
<dbReference type="EC" id="6.2.1.48" evidence="3"/>
<dbReference type="InterPro" id="IPR020845">
    <property type="entry name" value="AMP-binding_CS"/>
</dbReference>
<gene>
    <name evidence="3" type="primary">caiC</name>
    <name evidence="3" type="ORF">FM068_00600</name>
</gene>
<dbReference type="InterPro" id="IPR050237">
    <property type="entry name" value="ATP-dep_AMP-bd_enzyme"/>
</dbReference>
<dbReference type="InterPro" id="IPR042099">
    <property type="entry name" value="ANL_N_sf"/>
</dbReference>
<dbReference type="Gene3D" id="3.40.50.12780">
    <property type="entry name" value="N-terminal domain of ligase-like"/>
    <property type="match status" value="1"/>
</dbReference>
<comment type="caution">
    <text evidence="3">The sequence shown here is derived from an EMBL/GenBank/DDBJ whole genome shotgun (WGS) entry which is preliminary data.</text>
</comment>
<dbReference type="PROSITE" id="PS00455">
    <property type="entry name" value="AMP_BINDING"/>
    <property type="match status" value="1"/>
</dbReference>
<evidence type="ECO:0000313" key="4">
    <source>
        <dbReference type="Proteomes" id="UP000472380"/>
    </source>
</evidence>
<evidence type="ECO:0000259" key="1">
    <source>
        <dbReference type="Pfam" id="PF00501"/>
    </source>
</evidence>
<dbReference type="Proteomes" id="UP000472380">
    <property type="component" value="Unassembled WGS sequence"/>
</dbReference>
<feature type="domain" description="AMP-binding enzyme C-terminal" evidence="2">
    <location>
        <begin position="447"/>
        <end position="522"/>
    </location>
</feature>
<dbReference type="PANTHER" id="PTHR43767">
    <property type="entry name" value="LONG-CHAIN-FATTY-ACID--COA LIGASE"/>
    <property type="match status" value="1"/>
</dbReference>
<dbReference type="Gene3D" id="3.30.300.30">
    <property type="match status" value="1"/>
</dbReference>
<protein>
    <submittedName>
        <fullName evidence="3">Crotonobetaine/carnitine-CoA ligase</fullName>
        <ecNumber evidence="3">6.2.1.48</ecNumber>
    </submittedName>
</protein>
<organism evidence="3 4">
    <name type="scientific">Adlercreutzia equolifaciens</name>
    <dbReference type="NCBI Taxonomy" id="446660"/>
    <lineage>
        <taxon>Bacteria</taxon>
        <taxon>Bacillati</taxon>
        <taxon>Actinomycetota</taxon>
        <taxon>Coriobacteriia</taxon>
        <taxon>Eggerthellales</taxon>
        <taxon>Eggerthellaceae</taxon>
        <taxon>Adlercreutzia</taxon>
    </lineage>
</organism>
<reference evidence="3 4" key="1">
    <citation type="submission" date="2019-07" db="EMBL/GenBank/DDBJ databases">
        <title>Draft genome sequence of Adlercreutzia equolifaciens IPLA 37004, a human intestinal strain that does not produces equol from daidzein.</title>
        <authorList>
            <person name="Vazquez L."/>
            <person name="Florez A.B."/>
            <person name="Mayo B."/>
        </authorList>
    </citation>
    <scope>NUCLEOTIDE SEQUENCE [LARGE SCALE GENOMIC DNA]</scope>
    <source>
        <strain evidence="3 4">IPLA 37004</strain>
    </source>
</reference>
<sequence length="532" mass="58621">MATVVGNENLRDLWNELSASRGDHLFLTCEDRAGHRCSFTYGEFDRLVNRTANFLRLAGVKKGDNVAIQLYNSPEYVSATFALAKIGAVAVPINMQLVFGECAFQFDRCAIRTVICEPDCQGYYFADAMPPCPNNTCGKRRVYPMERVFVCHSGGEGLVAGAVDFDAGVDACADVLDERCDLDGQDTAMIIFTSGTTSCPKGVEITHANMLFAGHYGDWQCALGPEDRMLTTMPAFHSNFQLAALMPVLAAGASLVVLEKYSARNFWRQVREHGATAIQLVAMMARTLMMQPCDAAEREHCVRSVQYYLPITDEEKEAFERRFSVRLQNCYGATESICWALTDLPYGPRRWPSVGRPGLGYEAEILDETGRAVPPGTVGEIAVRGIPGISLMKGYYDDPEATARTVNGEGWYLSGDKGYRDEEGWFYFVDRKCNMIKRGGENVSATEVEDALLMHPAVAECAVIGVDDPVRDQAVKAFVVLVQGQAATVEEITRFAACRLADFKVPTLMEIVDELPHTSVGKVEKKLLCSLD</sequence>
<dbReference type="AlphaFoldDB" id="A0A6L8Q1D1"/>
<dbReference type="Pfam" id="PF13193">
    <property type="entry name" value="AMP-binding_C"/>
    <property type="match status" value="1"/>
</dbReference>
<dbReference type="InterPro" id="IPR045851">
    <property type="entry name" value="AMP-bd_C_sf"/>
</dbReference>
<dbReference type="SUPFAM" id="SSF56801">
    <property type="entry name" value="Acetyl-CoA synthetase-like"/>
    <property type="match status" value="1"/>
</dbReference>
<dbReference type="NCBIfam" id="NF005947">
    <property type="entry name" value="PRK08008.1"/>
    <property type="match status" value="1"/>
</dbReference>
<dbReference type="RefSeq" id="WP_157011499.1">
    <property type="nucleotide sequence ID" value="NZ_DBGAYA010000064.1"/>
</dbReference>
<dbReference type="EMBL" id="VJNE01000001">
    <property type="protein sequence ID" value="MZG27103.1"/>
    <property type="molecule type" value="Genomic_DNA"/>
</dbReference>
<proteinExistence type="predicted"/>
<dbReference type="InterPro" id="IPR000873">
    <property type="entry name" value="AMP-dep_synth/lig_dom"/>
</dbReference>
<dbReference type="GO" id="GO:0016877">
    <property type="term" value="F:ligase activity, forming carbon-sulfur bonds"/>
    <property type="evidence" value="ECO:0007669"/>
    <property type="project" value="UniProtKB-ARBA"/>
</dbReference>
<dbReference type="PANTHER" id="PTHR43767:SF10">
    <property type="entry name" value="SURFACTIN SYNTHASE SUBUNIT 1"/>
    <property type="match status" value="1"/>
</dbReference>
<dbReference type="InterPro" id="IPR025110">
    <property type="entry name" value="AMP-bd_C"/>
</dbReference>